<keyword evidence="9" id="KW-0460">Magnesium</keyword>
<proteinExistence type="inferred from homology"/>
<dbReference type="Proteomes" id="UP001060336">
    <property type="component" value="Chromosome"/>
</dbReference>
<evidence type="ECO:0000256" key="12">
    <source>
        <dbReference type="HAMAP-Rule" id="MF_00974"/>
    </source>
</evidence>
<dbReference type="Gene3D" id="3.90.580.10">
    <property type="entry name" value="Zinc finger, CHC2-type domain"/>
    <property type="match status" value="1"/>
</dbReference>
<keyword evidence="2 12" id="KW-0639">Primosome</keyword>
<evidence type="ECO:0000256" key="14">
    <source>
        <dbReference type="PIRSR" id="PIRSR002811-1"/>
    </source>
</evidence>
<dbReference type="Pfam" id="PF13662">
    <property type="entry name" value="Toprim_4"/>
    <property type="match status" value="1"/>
</dbReference>
<dbReference type="FunFam" id="3.90.580.10:FF:000001">
    <property type="entry name" value="DNA primase"/>
    <property type="match status" value="1"/>
</dbReference>
<dbReference type="GO" id="GO:0000428">
    <property type="term" value="C:DNA-directed RNA polymerase complex"/>
    <property type="evidence" value="ECO:0007669"/>
    <property type="project" value="UniProtKB-KW"/>
</dbReference>
<evidence type="ECO:0000313" key="17">
    <source>
        <dbReference type="EMBL" id="UUX51559.1"/>
    </source>
</evidence>
<dbReference type="InterPro" id="IPR030846">
    <property type="entry name" value="DnaG_bac"/>
</dbReference>
<dbReference type="GO" id="GO:0008270">
    <property type="term" value="F:zinc ion binding"/>
    <property type="evidence" value="ECO:0007669"/>
    <property type="project" value="UniProtKB-UniRule"/>
</dbReference>
<evidence type="ECO:0000256" key="10">
    <source>
        <dbReference type="ARBA" id="ARBA00023125"/>
    </source>
</evidence>
<evidence type="ECO:0000313" key="18">
    <source>
        <dbReference type="Proteomes" id="UP001060336"/>
    </source>
</evidence>
<dbReference type="SUPFAM" id="SSF57783">
    <property type="entry name" value="Zinc beta-ribbon"/>
    <property type="match status" value="1"/>
</dbReference>
<evidence type="ECO:0000256" key="2">
    <source>
        <dbReference type="ARBA" id="ARBA00022515"/>
    </source>
</evidence>
<evidence type="ECO:0000256" key="4">
    <source>
        <dbReference type="ARBA" id="ARBA00022695"/>
    </source>
</evidence>
<dbReference type="PANTHER" id="PTHR30313:SF2">
    <property type="entry name" value="DNA PRIMASE"/>
    <property type="match status" value="1"/>
</dbReference>
<keyword evidence="8 12" id="KW-0862">Zinc</keyword>
<dbReference type="PIRSF" id="PIRSF002811">
    <property type="entry name" value="DnaG"/>
    <property type="match status" value="1"/>
</dbReference>
<keyword evidence="6 12" id="KW-0479">Metal-binding</keyword>
<reference evidence="17" key="1">
    <citation type="submission" date="2022-08" db="EMBL/GenBank/DDBJ databases">
        <title>Nisaea acidiphila sp. nov., isolated from a marine algal debris and emended description of the genus Nisaea Urios et al. 2008.</title>
        <authorList>
            <person name="Kwon K."/>
        </authorList>
    </citation>
    <scope>NUCLEOTIDE SEQUENCE</scope>
    <source>
        <strain evidence="17">MEBiC11861</strain>
    </source>
</reference>
<comment type="function">
    <text evidence="12 13">RNA polymerase that catalyzes the synthesis of short RNA molecules used as primers for DNA polymerase during DNA replication.</text>
</comment>
<feature type="region of interest" description="Disordered" evidence="15">
    <location>
        <begin position="419"/>
        <end position="439"/>
    </location>
</feature>
<dbReference type="PANTHER" id="PTHR30313">
    <property type="entry name" value="DNA PRIMASE"/>
    <property type="match status" value="1"/>
</dbReference>
<feature type="domain" description="Toprim" evidence="16">
    <location>
        <begin position="256"/>
        <end position="338"/>
    </location>
</feature>
<dbReference type="GO" id="GO:0003899">
    <property type="term" value="F:DNA-directed RNA polymerase activity"/>
    <property type="evidence" value="ECO:0007669"/>
    <property type="project" value="UniProtKB-UniRule"/>
</dbReference>
<accession>A0A9J7AW26</accession>
<dbReference type="Pfam" id="PF08275">
    <property type="entry name" value="DNAG_N"/>
    <property type="match status" value="1"/>
</dbReference>
<dbReference type="SUPFAM" id="SSF56731">
    <property type="entry name" value="DNA primase core"/>
    <property type="match status" value="1"/>
</dbReference>
<keyword evidence="5 12" id="KW-0235">DNA replication</keyword>
<dbReference type="KEGG" id="naci:NUH88_07630"/>
<dbReference type="GO" id="GO:0003677">
    <property type="term" value="F:DNA binding"/>
    <property type="evidence" value="ECO:0007669"/>
    <property type="project" value="UniProtKB-KW"/>
</dbReference>
<dbReference type="FunFam" id="3.40.1360.10:FF:000002">
    <property type="entry name" value="DNA primase"/>
    <property type="match status" value="1"/>
</dbReference>
<dbReference type="GO" id="GO:0006269">
    <property type="term" value="P:DNA replication, synthesis of primer"/>
    <property type="evidence" value="ECO:0007669"/>
    <property type="project" value="UniProtKB-UniRule"/>
</dbReference>
<sequence length="617" mass="67922">MSFPPQFLDELRTRLPVSEIVGKRVTLQRRGREFLGLCPFHSDSKPSMNVVDDKNFYHCFACGAHGDIIKFVMETEGLAFPEAVEKLADLAGLEVPKESPQDRERAKRRDTLHDVLEHACKWFEQKLVGPGGAEALDYLRSRGLTKETIARFRLGWAPDGRTLFAQSMKAEGVNEALLLEAGLLRKREDDGAVYDYFRGRIMFPITDRRGRVIAFGGRILGDGQPKYLNSPDTPVFHKGRVLYGLAQAREAARKADEIIVAEGYMDVIALSQGGFPQAVAPLGTALTEDQIAELWKLASEPVVCFDGDTAGMRAAGRAADRVLPMLKPGHSLRFVTLPQGEDPDDVIKNHGTKAMRELLDGAVPLSDFIWRQELAAQPVTTPERVADFQRRMRARVREIAERTVQESYSDHIENRIREMRRAGRQSGGPGRGPRRGGFADAYQGAQISQGHRTNVPSVMARRQQQIVLSALLNHPALIDELGETIGVLAFDDPFLDKLRQQIIEIALADPGLDSDGLIAHLTRLGLSDACNGLLSGETLGHAAFARREAPLSKARAGLTELLARIGKSQLEAQLADAERAVAEEFSEASWNRLASLRSALASLNSSAALEETDLGRT</sequence>
<dbReference type="EMBL" id="CP102480">
    <property type="protein sequence ID" value="UUX51559.1"/>
    <property type="molecule type" value="Genomic_DNA"/>
</dbReference>
<dbReference type="InterPro" id="IPR002694">
    <property type="entry name" value="Znf_CHC2"/>
</dbReference>
<dbReference type="HAMAP" id="MF_00974">
    <property type="entry name" value="DNA_primase_DnaG"/>
    <property type="match status" value="1"/>
</dbReference>
<gene>
    <name evidence="12 17" type="primary">dnaG</name>
    <name evidence="17" type="ORF">NUH88_07630</name>
</gene>
<keyword evidence="3 12" id="KW-0808">Transferase</keyword>
<evidence type="ECO:0000259" key="16">
    <source>
        <dbReference type="PROSITE" id="PS50880"/>
    </source>
</evidence>
<dbReference type="InterPro" id="IPR050219">
    <property type="entry name" value="DnaG_primase"/>
</dbReference>
<name>A0A9J7AW26_9PROT</name>
<evidence type="ECO:0000256" key="8">
    <source>
        <dbReference type="ARBA" id="ARBA00022833"/>
    </source>
</evidence>
<evidence type="ECO:0000256" key="3">
    <source>
        <dbReference type="ARBA" id="ARBA00022679"/>
    </source>
</evidence>
<dbReference type="PROSITE" id="PS50880">
    <property type="entry name" value="TOPRIM"/>
    <property type="match status" value="1"/>
</dbReference>
<dbReference type="Pfam" id="PF01807">
    <property type="entry name" value="Zn_ribbon_DnaG"/>
    <property type="match status" value="1"/>
</dbReference>
<dbReference type="Gene3D" id="3.40.1360.10">
    <property type="match status" value="1"/>
</dbReference>
<dbReference type="InterPro" id="IPR036977">
    <property type="entry name" value="DNA_primase_Znf_CHC2"/>
</dbReference>
<dbReference type="InterPro" id="IPR006171">
    <property type="entry name" value="TOPRIM_dom"/>
</dbReference>
<evidence type="ECO:0000256" key="11">
    <source>
        <dbReference type="ARBA" id="ARBA00023163"/>
    </source>
</evidence>
<dbReference type="NCBIfam" id="TIGR01391">
    <property type="entry name" value="dnaG"/>
    <property type="match status" value="1"/>
</dbReference>
<evidence type="ECO:0000256" key="15">
    <source>
        <dbReference type="SAM" id="MobiDB-lite"/>
    </source>
</evidence>
<protein>
    <recommendedName>
        <fullName evidence="12 13">DNA primase</fullName>
        <ecNumber evidence="12">2.7.7.101</ecNumber>
    </recommendedName>
</protein>
<dbReference type="InterPro" id="IPR006295">
    <property type="entry name" value="DNA_primase_DnaG"/>
</dbReference>
<evidence type="ECO:0000256" key="5">
    <source>
        <dbReference type="ARBA" id="ARBA00022705"/>
    </source>
</evidence>
<keyword evidence="10 12" id="KW-0238">DNA-binding</keyword>
<dbReference type="RefSeq" id="WP_257771123.1">
    <property type="nucleotide sequence ID" value="NZ_CP102480.1"/>
</dbReference>
<dbReference type="GO" id="GO:0005737">
    <property type="term" value="C:cytoplasm"/>
    <property type="evidence" value="ECO:0007669"/>
    <property type="project" value="TreeGrafter"/>
</dbReference>
<comment type="domain">
    <text evidence="12">Contains an N-terminal zinc-binding domain, a central core domain that contains the primase activity, and a C-terminal DnaB-binding domain.</text>
</comment>
<dbReference type="InterPro" id="IPR034151">
    <property type="entry name" value="TOPRIM_DnaG_bac"/>
</dbReference>
<dbReference type="CDD" id="cd03364">
    <property type="entry name" value="TOPRIM_DnaG_primases"/>
    <property type="match status" value="1"/>
</dbReference>
<dbReference type="FunFam" id="3.90.980.10:FF:000001">
    <property type="entry name" value="DNA primase"/>
    <property type="match status" value="1"/>
</dbReference>
<evidence type="ECO:0000256" key="6">
    <source>
        <dbReference type="ARBA" id="ARBA00022723"/>
    </source>
</evidence>
<keyword evidence="4 12" id="KW-0548">Nucleotidyltransferase</keyword>
<dbReference type="AlphaFoldDB" id="A0A9J7AW26"/>
<dbReference type="EC" id="2.7.7.101" evidence="12"/>
<evidence type="ECO:0000256" key="9">
    <source>
        <dbReference type="ARBA" id="ARBA00022842"/>
    </source>
</evidence>
<evidence type="ECO:0000256" key="7">
    <source>
        <dbReference type="ARBA" id="ARBA00022771"/>
    </source>
</evidence>
<comment type="similarity">
    <text evidence="12 13">Belongs to the DnaG primase family.</text>
</comment>
<comment type="catalytic activity">
    <reaction evidence="12">
        <text>ssDNA + n NTP = ssDNA/pppN(pN)n-1 hybrid + (n-1) diphosphate.</text>
        <dbReference type="EC" id="2.7.7.101"/>
    </reaction>
</comment>
<dbReference type="InterPro" id="IPR037068">
    <property type="entry name" value="DNA_primase_core_N_sf"/>
</dbReference>
<dbReference type="InterPro" id="IPR013264">
    <property type="entry name" value="DNAG_N"/>
</dbReference>
<dbReference type="SMART" id="SM00493">
    <property type="entry name" value="TOPRIM"/>
    <property type="match status" value="1"/>
</dbReference>
<organism evidence="17 18">
    <name type="scientific">Nisaea acidiphila</name>
    <dbReference type="NCBI Taxonomy" id="1862145"/>
    <lineage>
        <taxon>Bacteria</taxon>
        <taxon>Pseudomonadati</taxon>
        <taxon>Pseudomonadota</taxon>
        <taxon>Alphaproteobacteria</taxon>
        <taxon>Rhodospirillales</taxon>
        <taxon>Thalassobaculaceae</taxon>
        <taxon>Nisaea</taxon>
    </lineage>
</organism>
<comment type="subunit">
    <text evidence="12">Monomer. Interacts with DnaB.</text>
</comment>
<evidence type="ECO:0000256" key="13">
    <source>
        <dbReference type="PIRNR" id="PIRNR002811"/>
    </source>
</evidence>
<feature type="zinc finger region" description="CHC2-type" evidence="12 14">
    <location>
        <begin position="38"/>
        <end position="62"/>
    </location>
</feature>
<keyword evidence="18" id="KW-1185">Reference proteome</keyword>
<evidence type="ECO:0000256" key="1">
    <source>
        <dbReference type="ARBA" id="ARBA00022478"/>
    </source>
</evidence>
<keyword evidence="11 12" id="KW-0804">Transcription</keyword>
<dbReference type="GO" id="GO:1990077">
    <property type="term" value="C:primosome complex"/>
    <property type="evidence" value="ECO:0007669"/>
    <property type="project" value="UniProtKB-KW"/>
</dbReference>
<dbReference type="SMART" id="SM00400">
    <property type="entry name" value="ZnF_CHCC"/>
    <property type="match status" value="1"/>
</dbReference>
<keyword evidence="1 12" id="KW-0240">DNA-directed RNA polymerase</keyword>
<dbReference type="Gene3D" id="3.90.980.10">
    <property type="entry name" value="DNA primase, catalytic core, N-terminal domain"/>
    <property type="match status" value="1"/>
</dbReference>
<comment type="cofactor">
    <cofactor evidence="12 13 14">
        <name>Zn(2+)</name>
        <dbReference type="ChEBI" id="CHEBI:29105"/>
    </cofactor>
    <text evidence="12 13 14">Binds 1 zinc ion per monomer.</text>
</comment>
<keyword evidence="7 12" id="KW-0863">Zinc-finger</keyword>